<keyword evidence="1" id="KW-0812">Transmembrane</keyword>
<reference evidence="2 3" key="1">
    <citation type="submission" date="2015-02" db="EMBL/GenBank/DDBJ databases">
        <authorList>
            <person name="Ju K.-S."/>
            <person name="Doroghazi J.R."/>
            <person name="Metcalf W."/>
        </authorList>
    </citation>
    <scope>NUCLEOTIDE SEQUENCE [LARGE SCALE GENOMIC DNA]</scope>
    <source>
        <strain evidence="2 3">NRRL B-16140</strain>
    </source>
</reference>
<proteinExistence type="predicted"/>
<name>A0A0F0GVJ4_LENAE</name>
<feature type="transmembrane region" description="Helical" evidence="1">
    <location>
        <begin position="39"/>
        <end position="60"/>
    </location>
</feature>
<sequence>MSWTGFNQDGWNPDNYAGAGPVESFVQTVDSLEPDKTTLMYGLLLPLAVLLNAAFILFVARRPVREPSPTGN</sequence>
<dbReference type="Proteomes" id="UP000033393">
    <property type="component" value="Unassembled WGS sequence"/>
</dbReference>
<protein>
    <submittedName>
        <fullName evidence="2">Uncharacterized protein</fullName>
    </submittedName>
</protein>
<dbReference type="EMBL" id="JYJG01000134">
    <property type="protein sequence ID" value="KJK47469.1"/>
    <property type="molecule type" value="Genomic_DNA"/>
</dbReference>
<dbReference type="OrthoDB" id="4763957at2"/>
<dbReference type="PATRIC" id="fig|68170.10.peg.5066"/>
<evidence type="ECO:0000313" key="3">
    <source>
        <dbReference type="Proteomes" id="UP000033393"/>
    </source>
</evidence>
<evidence type="ECO:0000256" key="1">
    <source>
        <dbReference type="SAM" id="Phobius"/>
    </source>
</evidence>
<gene>
    <name evidence="2" type="ORF">UK23_20090</name>
</gene>
<dbReference type="RefSeq" id="WP_045313112.1">
    <property type="nucleotide sequence ID" value="NZ_JYJG01000134.1"/>
</dbReference>
<keyword evidence="3" id="KW-1185">Reference proteome</keyword>
<dbReference type="AlphaFoldDB" id="A0A0F0GVJ4"/>
<comment type="caution">
    <text evidence="2">The sequence shown here is derived from an EMBL/GenBank/DDBJ whole genome shotgun (WGS) entry which is preliminary data.</text>
</comment>
<evidence type="ECO:0000313" key="2">
    <source>
        <dbReference type="EMBL" id="KJK47469.1"/>
    </source>
</evidence>
<organism evidence="2 3">
    <name type="scientific">Lentzea aerocolonigenes</name>
    <name type="common">Lechevalieria aerocolonigenes</name>
    <name type="synonym">Saccharothrix aerocolonigenes</name>
    <dbReference type="NCBI Taxonomy" id="68170"/>
    <lineage>
        <taxon>Bacteria</taxon>
        <taxon>Bacillati</taxon>
        <taxon>Actinomycetota</taxon>
        <taxon>Actinomycetes</taxon>
        <taxon>Pseudonocardiales</taxon>
        <taxon>Pseudonocardiaceae</taxon>
        <taxon>Lentzea</taxon>
    </lineage>
</organism>
<accession>A0A0F0GVJ4</accession>
<keyword evidence="1" id="KW-1133">Transmembrane helix</keyword>
<keyword evidence="1" id="KW-0472">Membrane</keyword>